<evidence type="ECO:0000313" key="3">
    <source>
        <dbReference type="EMBL" id="KAK5168639.1"/>
    </source>
</evidence>
<dbReference type="RefSeq" id="XP_064658105.1">
    <property type="nucleotide sequence ID" value="XM_064803190.1"/>
</dbReference>
<evidence type="ECO:0008006" key="5">
    <source>
        <dbReference type="Google" id="ProtNLM"/>
    </source>
</evidence>
<evidence type="ECO:0000256" key="2">
    <source>
        <dbReference type="SAM" id="MobiDB-lite"/>
    </source>
</evidence>
<feature type="compositionally biased region" description="Basic and acidic residues" evidence="2">
    <location>
        <begin position="66"/>
        <end position="75"/>
    </location>
</feature>
<gene>
    <name evidence="3" type="ORF">LTR77_005948</name>
</gene>
<dbReference type="AlphaFoldDB" id="A0AAV9PA09"/>
<comment type="similarity">
    <text evidence="1">Belongs to the UPF0696 family.</text>
</comment>
<proteinExistence type="inferred from homology"/>
<dbReference type="Gene3D" id="3.30.760.10">
    <property type="entry name" value="RNA Cap, Translation Initiation Factor Eif4e"/>
    <property type="match status" value="1"/>
</dbReference>
<dbReference type="PANTHER" id="PTHR31977">
    <property type="entry name" value="UPF0696 PROTEIN C11ORF68"/>
    <property type="match status" value="1"/>
</dbReference>
<dbReference type="InterPro" id="IPR015034">
    <property type="entry name" value="Bles03"/>
</dbReference>
<dbReference type="SUPFAM" id="SSF55418">
    <property type="entry name" value="eIF4e-like"/>
    <property type="match status" value="1"/>
</dbReference>
<reference evidence="3 4" key="1">
    <citation type="submission" date="2023-08" db="EMBL/GenBank/DDBJ databases">
        <title>Black Yeasts Isolated from many extreme environments.</title>
        <authorList>
            <person name="Coleine C."/>
            <person name="Stajich J.E."/>
            <person name="Selbmann L."/>
        </authorList>
    </citation>
    <scope>NUCLEOTIDE SEQUENCE [LARGE SCALE GENOMIC DNA]</scope>
    <source>
        <strain evidence="3 4">CCFEE 5935</strain>
    </source>
</reference>
<feature type="region of interest" description="Disordered" evidence="2">
    <location>
        <begin position="49"/>
        <end position="75"/>
    </location>
</feature>
<dbReference type="EMBL" id="JAVRRT010000009">
    <property type="protein sequence ID" value="KAK5168639.1"/>
    <property type="molecule type" value="Genomic_DNA"/>
</dbReference>
<accession>A0AAV9PA09</accession>
<evidence type="ECO:0000313" key="4">
    <source>
        <dbReference type="Proteomes" id="UP001337655"/>
    </source>
</evidence>
<keyword evidence="4" id="KW-1185">Reference proteome</keyword>
<dbReference type="InterPro" id="IPR023398">
    <property type="entry name" value="TIF_eIF4e-like"/>
</dbReference>
<comment type="caution">
    <text evidence="3">The sequence shown here is derived from an EMBL/GenBank/DDBJ whole genome shotgun (WGS) entry which is preliminary data.</text>
</comment>
<dbReference type="Proteomes" id="UP001337655">
    <property type="component" value="Unassembled WGS sequence"/>
</dbReference>
<dbReference type="GeneID" id="89927288"/>
<sequence length="361" mass="41037">MAVDLVDGAGWISDESDFYGHEALRKKLRKKAERKLATSVIPSLTPVRKVETPPKVQKPAVSEPPAAEKIKHDSHHDEIPFQAQDLRPAETSRDVAMEGDDMQVEAEVSSDRFYGEPSAWQQRETITEFMRRAPVTDPETAMLGPWLWVRNPIMKPKWQKQADVDAFVETGIPLLQGLLKQRTKMETTYSSVGPATITRKMGPYRDQLENNLLALAVKTGTTCGKWMLFPSNEEYPRFWRVIAEATAESRLGPTSKAATHTPVDPLNLICVYTYDFTDADDVKRVLEELIELGVCFRDGKPIYYKCDAYTYLDIKSNNEYKLRASMYNSKDLLQNTAKPKKEGPIDRSQKQITTADIPWMF</sequence>
<name>A0AAV9PA09_9PEZI</name>
<organism evidence="3 4">
    <name type="scientific">Saxophila tyrrhenica</name>
    <dbReference type="NCBI Taxonomy" id="1690608"/>
    <lineage>
        <taxon>Eukaryota</taxon>
        <taxon>Fungi</taxon>
        <taxon>Dikarya</taxon>
        <taxon>Ascomycota</taxon>
        <taxon>Pezizomycotina</taxon>
        <taxon>Dothideomycetes</taxon>
        <taxon>Dothideomycetidae</taxon>
        <taxon>Mycosphaerellales</taxon>
        <taxon>Extremaceae</taxon>
        <taxon>Saxophila</taxon>
    </lineage>
</organism>
<protein>
    <recommendedName>
        <fullName evidence="5">DUF1917-domain-containing protein</fullName>
    </recommendedName>
</protein>
<dbReference type="PANTHER" id="PTHR31977:SF1">
    <property type="entry name" value="UPF0696 PROTEIN C11ORF68"/>
    <property type="match status" value="1"/>
</dbReference>
<evidence type="ECO:0000256" key="1">
    <source>
        <dbReference type="ARBA" id="ARBA00010568"/>
    </source>
</evidence>
<dbReference type="Pfam" id="PF08939">
    <property type="entry name" value="Bles03"/>
    <property type="match status" value="1"/>
</dbReference>